<dbReference type="GO" id="GO:0043565">
    <property type="term" value="F:sequence-specific DNA binding"/>
    <property type="evidence" value="ECO:0007669"/>
    <property type="project" value="TreeGrafter"/>
</dbReference>
<keyword evidence="8" id="KW-0472">Membrane</keyword>
<dbReference type="GO" id="GO:0000981">
    <property type="term" value="F:DNA-binding transcription factor activity, RNA polymerase II-specific"/>
    <property type="evidence" value="ECO:0007669"/>
    <property type="project" value="InterPro"/>
</dbReference>
<keyword evidence="4" id="KW-0805">Transcription regulation</keyword>
<dbReference type="InterPro" id="IPR036864">
    <property type="entry name" value="Zn2-C6_fun-type_DNA-bd_sf"/>
</dbReference>
<accession>A0A9P8VZT6</accession>
<evidence type="ECO:0000256" key="7">
    <source>
        <dbReference type="ARBA" id="ARBA00023242"/>
    </source>
</evidence>
<feature type="transmembrane region" description="Helical" evidence="8">
    <location>
        <begin position="547"/>
        <end position="567"/>
    </location>
</feature>
<dbReference type="Proteomes" id="UP000777438">
    <property type="component" value="Unassembled WGS sequence"/>
</dbReference>
<evidence type="ECO:0000256" key="1">
    <source>
        <dbReference type="ARBA" id="ARBA00004123"/>
    </source>
</evidence>
<dbReference type="CDD" id="cd14723">
    <property type="entry name" value="ZIP_Ppr1"/>
    <property type="match status" value="1"/>
</dbReference>
<comment type="subcellular location">
    <subcellularLocation>
        <location evidence="1">Nucleus</location>
    </subcellularLocation>
</comment>
<protein>
    <submittedName>
        <fullName evidence="10">Fungal-specific transcription factor domain-containing protein</fullName>
    </submittedName>
</protein>
<keyword evidence="3" id="KW-0862">Zinc</keyword>
<keyword evidence="5" id="KW-0238">DNA-binding</keyword>
<keyword evidence="8" id="KW-0812">Transmembrane</keyword>
<dbReference type="GO" id="GO:0045944">
    <property type="term" value="P:positive regulation of transcription by RNA polymerase II"/>
    <property type="evidence" value="ECO:0007669"/>
    <property type="project" value="TreeGrafter"/>
</dbReference>
<keyword evidence="7" id="KW-0539">Nucleus</keyword>
<dbReference type="GO" id="GO:0006351">
    <property type="term" value="P:DNA-templated transcription"/>
    <property type="evidence" value="ECO:0007669"/>
    <property type="project" value="InterPro"/>
</dbReference>
<dbReference type="GO" id="GO:0008270">
    <property type="term" value="F:zinc ion binding"/>
    <property type="evidence" value="ECO:0007669"/>
    <property type="project" value="InterPro"/>
</dbReference>
<evidence type="ECO:0000313" key="11">
    <source>
        <dbReference type="Proteomes" id="UP000777438"/>
    </source>
</evidence>
<gene>
    <name evidence="10" type="ORF">B0T10DRAFT_607990</name>
</gene>
<evidence type="ECO:0000256" key="5">
    <source>
        <dbReference type="ARBA" id="ARBA00023125"/>
    </source>
</evidence>
<dbReference type="OrthoDB" id="189997at2759"/>
<keyword evidence="2" id="KW-0479">Metal-binding</keyword>
<dbReference type="CDD" id="cd00067">
    <property type="entry name" value="GAL4"/>
    <property type="match status" value="1"/>
</dbReference>
<dbReference type="PANTHER" id="PTHR47782">
    <property type="entry name" value="ZN(II)2CYS6 TRANSCRIPTION FACTOR (EUROFUNG)-RELATED"/>
    <property type="match status" value="1"/>
</dbReference>
<dbReference type="SMART" id="SM00906">
    <property type="entry name" value="Fungal_trans"/>
    <property type="match status" value="1"/>
</dbReference>
<dbReference type="SMART" id="SM00066">
    <property type="entry name" value="GAL4"/>
    <property type="match status" value="1"/>
</dbReference>
<evidence type="ECO:0000256" key="6">
    <source>
        <dbReference type="ARBA" id="ARBA00023163"/>
    </source>
</evidence>
<dbReference type="GO" id="GO:0005634">
    <property type="term" value="C:nucleus"/>
    <property type="evidence" value="ECO:0007669"/>
    <property type="project" value="UniProtKB-SubCell"/>
</dbReference>
<dbReference type="PROSITE" id="PS50048">
    <property type="entry name" value="ZN2_CY6_FUNGAL_2"/>
    <property type="match status" value="1"/>
</dbReference>
<dbReference type="InterPro" id="IPR052202">
    <property type="entry name" value="Yeast_MetPath_Reg"/>
</dbReference>
<sequence>MLPRRRNSSHSVKRPRLGERTMLACIGCKQKKLKCDGQTPKCQNCARSGRAECLVEDPATGLYRPRDYMQSLEARVAYLEGLLQQTRPDVALDHLTDPEKHHAAADMTQADGAVAGPSVVTSGPSGSNLHDDGPGGLAIDVEDPADQLSADVALLCLSAAGKEPHYFGPSSAVSFSRIVSAAMKLPRKVGGSQTSALMAENAAVTSARLFPIGFPSPALGSTLSRAYFNNLHPQYPFLHRPTFQFWEDACMKADAAGNLYAAGDMALFFVWMVYAIASLALGPAHYDTAESYYYMALEHQPYVLELDSIESIQSLLCCAVYSIRSPAGGSLWRISGVAIRYCVELGYHRSVDRYRKQSNPLVAEMSKRCFWVAYDIDRVASFILGRPVGIPDDCIDAEMPLDIDDENINTLGLLQDARTSNSEPPTTMTGAIHIIKLRRLWSKIGNNIYPSITKTSMAQDELEEWHDSIPLPPDTSELDPLSVFASREWFRLAYDHSVLILYRYWITHTPPPGEEQAVEEALEICVHKARDLCLLYRRLFHSQSIQFTWGSLHILFLGGLTYLYCIWKSAKVRRSSRKMDVINTCMACNTALVIMAERWNSATAYRDIFEVLSERTISLVCGDDARPPGGDFVAVPAMDQDVPNVEPQPLEDWITGLGGGGLSMDSEWLVQELLQGMRNAQPGEHVFDLEDQPPMNLQ</sequence>
<dbReference type="EMBL" id="JAGPYM010000016">
    <property type="protein sequence ID" value="KAH6886297.1"/>
    <property type="molecule type" value="Genomic_DNA"/>
</dbReference>
<dbReference type="InterPro" id="IPR001138">
    <property type="entry name" value="Zn2Cys6_DnaBD"/>
</dbReference>
<evidence type="ECO:0000256" key="8">
    <source>
        <dbReference type="SAM" id="Phobius"/>
    </source>
</evidence>
<dbReference type="InterPro" id="IPR007219">
    <property type="entry name" value="XnlR_reg_dom"/>
</dbReference>
<feature type="domain" description="Zn(2)-C6 fungal-type" evidence="9">
    <location>
        <begin position="24"/>
        <end position="55"/>
    </location>
</feature>
<keyword evidence="11" id="KW-1185">Reference proteome</keyword>
<keyword evidence="6" id="KW-0804">Transcription</keyword>
<dbReference type="PROSITE" id="PS00463">
    <property type="entry name" value="ZN2_CY6_FUNGAL_1"/>
    <property type="match status" value="1"/>
</dbReference>
<dbReference type="PANTHER" id="PTHR47782:SF12">
    <property type="entry name" value="ZN(II)2CYS6 TRANSCRIPTION FACTOR (EUROFUNG)"/>
    <property type="match status" value="1"/>
</dbReference>
<dbReference type="CDD" id="cd12148">
    <property type="entry name" value="fungal_TF_MHR"/>
    <property type="match status" value="1"/>
</dbReference>
<organism evidence="10 11">
    <name type="scientific">Thelonectria olida</name>
    <dbReference type="NCBI Taxonomy" id="1576542"/>
    <lineage>
        <taxon>Eukaryota</taxon>
        <taxon>Fungi</taxon>
        <taxon>Dikarya</taxon>
        <taxon>Ascomycota</taxon>
        <taxon>Pezizomycotina</taxon>
        <taxon>Sordariomycetes</taxon>
        <taxon>Hypocreomycetidae</taxon>
        <taxon>Hypocreales</taxon>
        <taxon>Nectriaceae</taxon>
        <taxon>Thelonectria</taxon>
    </lineage>
</organism>
<reference evidence="10 11" key="1">
    <citation type="journal article" date="2021" name="Nat. Commun.">
        <title>Genetic determinants of endophytism in the Arabidopsis root mycobiome.</title>
        <authorList>
            <person name="Mesny F."/>
            <person name="Miyauchi S."/>
            <person name="Thiergart T."/>
            <person name="Pickel B."/>
            <person name="Atanasova L."/>
            <person name="Karlsson M."/>
            <person name="Huettel B."/>
            <person name="Barry K.W."/>
            <person name="Haridas S."/>
            <person name="Chen C."/>
            <person name="Bauer D."/>
            <person name="Andreopoulos W."/>
            <person name="Pangilinan J."/>
            <person name="LaButti K."/>
            <person name="Riley R."/>
            <person name="Lipzen A."/>
            <person name="Clum A."/>
            <person name="Drula E."/>
            <person name="Henrissat B."/>
            <person name="Kohler A."/>
            <person name="Grigoriev I.V."/>
            <person name="Martin F.M."/>
            <person name="Hacquard S."/>
        </authorList>
    </citation>
    <scope>NUCLEOTIDE SEQUENCE [LARGE SCALE GENOMIC DNA]</scope>
    <source>
        <strain evidence="10 11">MPI-CAGE-CH-0241</strain>
    </source>
</reference>
<proteinExistence type="predicted"/>
<comment type="caution">
    <text evidence="10">The sequence shown here is derived from an EMBL/GenBank/DDBJ whole genome shotgun (WGS) entry which is preliminary data.</text>
</comment>
<dbReference type="Pfam" id="PF00172">
    <property type="entry name" value="Zn_clus"/>
    <property type="match status" value="1"/>
</dbReference>
<dbReference type="AlphaFoldDB" id="A0A9P8VZT6"/>
<evidence type="ECO:0000256" key="4">
    <source>
        <dbReference type="ARBA" id="ARBA00023015"/>
    </source>
</evidence>
<evidence type="ECO:0000256" key="2">
    <source>
        <dbReference type="ARBA" id="ARBA00022723"/>
    </source>
</evidence>
<dbReference type="Gene3D" id="4.10.240.10">
    <property type="entry name" value="Zn(2)-C6 fungal-type DNA-binding domain"/>
    <property type="match status" value="1"/>
</dbReference>
<evidence type="ECO:0000259" key="9">
    <source>
        <dbReference type="PROSITE" id="PS50048"/>
    </source>
</evidence>
<keyword evidence="8" id="KW-1133">Transmembrane helix</keyword>
<name>A0A9P8VZT6_9HYPO</name>
<evidence type="ECO:0000313" key="10">
    <source>
        <dbReference type="EMBL" id="KAH6886297.1"/>
    </source>
</evidence>
<dbReference type="Pfam" id="PF04082">
    <property type="entry name" value="Fungal_trans"/>
    <property type="match status" value="1"/>
</dbReference>
<evidence type="ECO:0000256" key="3">
    <source>
        <dbReference type="ARBA" id="ARBA00022833"/>
    </source>
</evidence>
<dbReference type="SUPFAM" id="SSF57701">
    <property type="entry name" value="Zn2/Cys6 DNA-binding domain"/>
    <property type="match status" value="1"/>
</dbReference>